<dbReference type="Proteomes" id="UP000483820">
    <property type="component" value="Chromosome II"/>
</dbReference>
<dbReference type="CTD" id="78773856"/>
<dbReference type="GeneID" id="78773856"/>
<gene>
    <name evidence="2" type="ORF">GCK72_004323</name>
</gene>
<proteinExistence type="predicted"/>
<dbReference type="InterPro" id="IPR002900">
    <property type="entry name" value="DUF38/FTH_CAE_spp"/>
</dbReference>
<dbReference type="AlphaFoldDB" id="A0A6A5HC14"/>
<accession>A0A6A5HC14</accession>
<evidence type="ECO:0000259" key="1">
    <source>
        <dbReference type="Pfam" id="PF01827"/>
    </source>
</evidence>
<comment type="caution">
    <text evidence="2">The sequence shown here is derived from an EMBL/GenBank/DDBJ whole genome shotgun (WGS) entry which is preliminary data.</text>
</comment>
<name>A0A6A5HC14_CAERE</name>
<reference evidence="2 3" key="1">
    <citation type="submission" date="2019-12" db="EMBL/GenBank/DDBJ databases">
        <title>Chromosome-level assembly of the Caenorhabditis remanei genome.</title>
        <authorList>
            <person name="Teterina A.A."/>
            <person name="Willis J.H."/>
            <person name="Phillips P.C."/>
        </authorList>
    </citation>
    <scope>NUCLEOTIDE SEQUENCE [LARGE SCALE GENOMIC DNA]</scope>
    <source>
        <strain evidence="2 3">PX506</strain>
        <tissue evidence="2">Whole organism</tissue>
    </source>
</reference>
<dbReference type="KEGG" id="crq:GCK72_004323"/>
<dbReference type="RefSeq" id="XP_053588796.1">
    <property type="nucleotide sequence ID" value="XM_053724602.1"/>
</dbReference>
<evidence type="ECO:0000313" key="2">
    <source>
        <dbReference type="EMBL" id="KAF1764376.1"/>
    </source>
</evidence>
<organism evidence="2 3">
    <name type="scientific">Caenorhabditis remanei</name>
    <name type="common">Caenorhabditis vulgaris</name>
    <dbReference type="NCBI Taxonomy" id="31234"/>
    <lineage>
        <taxon>Eukaryota</taxon>
        <taxon>Metazoa</taxon>
        <taxon>Ecdysozoa</taxon>
        <taxon>Nematoda</taxon>
        <taxon>Chromadorea</taxon>
        <taxon>Rhabditida</taxon>
        <taxon>Rhabditina</taxon>
        <taxon>Rhabditomorpha</taxon>
        <taxon>Rhabditoidea</taxon>
        <taxon>Rhabditidae</taxon>
        <taxon>Peloderinae</taxon>
        <taxon>Caenorhabditis</taxon>
    </lineage>
</organism>
<evidence type="ECO:0000313" key="3">
    <source>
        <dbReference type="Proteomes" id="UP000483820"/>
    </source>
</evidence>
<feature type="domain" description="DUF38" evidence="1">
    <location>
        <begin position="148"/>
        <end position="272"/>
    </location>
</feature>
<protein>
    <recommendedName>
        <fullName evidence="1">DUF38 domain-containing protein</fullName>
    </recommendedName>
</protein>
<dbReference type="EMBL" id="WUAV01000002">
    <property type="protein sequence ID" value="KAF1764376.1"/>
    <property type="molecule type" value="Genomic_DNA"/>
</dbReference>
<dbReference type="Pfam" id="PF01827">
    <property type="entry name" value="FTH"/>
    <property type="match status" value="1"/>
</dbReference>
<sequence length="319" mass="37182">MSRTSRNKNLLLSTPYVFQRQLSDFLCLETRLNLRKCSKRCQLLIDSLPLTLKTFHIYTTDGVVTLKYSEPKTETYHGIEYRMDLLTDAFSHIFLGNTECVTRGCMATKVVEDIEIILSNPELKIENLCLTINPEHIKSFQALFLQRMELMISSLPHQINAQKIYLRGPVFRKDYHLLLSRLNAEKLQLVNLTCEMSNDSLHRISRLEQIKKVPEIFILNSFNRFPFNLLSNTSRLDISVRDISQSEFNLILEYYLQQTNFKMAHITVDKNKLEPWVTEFLLQNDALEKDDGMIVSVEGPKFKNTVEISNHFVVIKRSI</sequence>